<evidence type="ECO:0000256" key="1">
    <source>
        <dbReference type="SAM" id="MobiDB-lite"/>
    </source>
</evidence>
<gene>
    <name evidence="4" type="ORF">NAES01612_LOCUS2113</name>
</gene>
<feature type="region of interest" description="Disordered" evidence="1">
    <location>
        <begin position="314"/>
        <end position="346"/>
    </location>
</feature>
<protein>
    <recommendedName>
        <fullName evidence="3">Calcineurin-like phosphoesterase domain-containing protein</fullName>
    </recommendedName>
</protein>
<sequence length="346" mass="39969">MLEFNKTFAWGLFVLLFAGVAFFIKKKKKADNMAVNNISENFKFSGDVTIVHISDTHNRHDEITHHLPHADLLIHTGDFSNDGTDEEYQKFDAWLGKIKDRYKYGVVIVLGNHDFKFLDKLSNDQYLVETMADDEKRKAYMQKKLQNAVILDNEIKIIKLRDDLELSLYGSPWNPFQSSPTYPDKIKGKGKTDHDLVFALWSQNVPQERKNKWNAGQAWRYDEIVKSDILLTHVPPFGVFDQQPLFSNWGSSLPLLQVVKQVQPTAHLFGHVHAQRGYWEKIKEEKEGKEGKIVGGVQYAGKTNEEEIEDLMGGKIEGREVTGEREGERKGDLDQIFWHQKQHNKE</sequence>
<feature type="transmembrane region" description="Helical" evidence="2">
    <location>
        <begin position="6"/>
        <end position="24"/>
    </location>
</feature>
<dbReference type="EMBL" id="HBKR01003149">
    <property type="protein sequence ID" value="CAE2273241.1"/>
    <property type="molecule type" value="Transcribed_RNA"/>
</dbReference>
<dbReference type="InterPro" id="IPR029052">
    <property type="entry name" value="Metallo-depent_PP-like"/>
</dbReference>
<evidence type="ECO:0000256" key="2">
    <source>
        <dbReference type="SAM" id="Phobius"/>
    </source>
</evidence>
<dbReference type="AlphaFoldDB" id="A0A7S4N9P2"/>
<reference evidence="4" key="1">
    <citation type="submission" date="2021-01" db="EMBL/GenBank/DDBJ databases">
        <authorList>
            <person name="Corre E."/>
            <person name="Pelletier E."/>
            <person name="Niang G."/>
            <person name="Scheremetjew M."/>
            <person name="Finn R."/>
            <person name="Kale V."/>
            <person name="Holt S."/>
            <person name="Cochrane G."/>
            <person name="Meng A."/>
            <person name="Brown T."/>
            <person name="Cohen L."/>
        </authorList>
    </citation>
    <scope>NUCLEOTIDE SEQUENCE</scope>
    <source>
        <strain evidence="4">SoJaBio B1-5/56/2</strain>
    </source>
</reference>
<proteinExistence type="predicted"/>
<name>A0A7S4N9P2_9EUKA</name>
<feature type="compositionally biased region" description="Basic and acidic residues" evidence="1">
    <location>
        <begin position="316"/>
        <end position="333"/>
    </location>
</feature>
<dbReference type="SUPFAM" id="SSF56300">
    <property type="entry name" value="Metallo-dependent phosphatases"/>
    <property type="match status" value="1"/>
</dbReference>
<keyword evidence="2" id="KW-0472">Membrane</keyword>
<dbReference type="GO" id="GO:0016787">
    <property type="term" value="F:hydrolase activity"/>
    <property type="evidence" value="ECO:0007669"/>
    <property type="project" value="InterPro"/>
</dbReference>
<dbReference type="Pfam" id="PF00149">
    <property type="entry name" value="Metallophos"/>
    <property type="match status" value="1"/>
</dbReference>
<feature type="domain" description="Calcineurin-like phosphoesterase" evidence="3">
    <location>
        <begin position="49"/>
        <end position="274"/>
    </location>
</feature>
<dbReference type="PANTHER" id="PTHR12905">
    <property type="entry name" value="METALLOPHOSPHOESTERASE"/>
    <property type="match status" value="1"/>
</dbReference>
<keyword evidence="2" id="KW-1133">Transmembrane helix</keyword>
<accession>A0A7S4N9P2</accession>
<evidence type="ECO:0000313" key="4">
    <source>
        <dbReference type="EMBL" id="CAE2273241.1"/>
    </source>
</evidence>
<evidence type="ECO:0000259" key="3">
    <source>
        <dbReference type="Pfam" id="PF00149"/>
    </source>
</evidence>
<organism evidence="4">
    <name type="scientific">Paramoeba aestuarina</name>
    <dbReference type="NCBI Taxonomy" id="180227"/>
    <lineage>
        <taxon>Eukaryota</taxon>
        <taxon>Amoebozoa</taxon>
        <taxon>Discosea</taxon>
        <taxon>Flabellinia</taxon>
        <taxon>Dactylopodida</taxon>
        <taxon>Paramoebidae</taxon>
        <taxon>Paramoeba</taxon>
    </lineage>
</organism>
<dbReference type="PANTHER" id="PTHR12905:SF0">
    <property type="entry name" value="CALCINEURIN-LIKE PHOSPHOESTERASE DOMAIN-CONTAINING PROTEIN"/>
    <property type="match status" value="1"/>
</dbReference>
<dbReference type="Gene3D" id="3.60.21.10">
    <property type="match status" value="1"/>
</dbReference>
<keyword evidence="2" id="KW-0812">Transmembrane</keyword>
<dbReference type="InterPro" id="IPR051693">
    <property type="entry name" value="UPF0046_metallophosphoest"/>
</dbReference>
<dbReference type="InterPro" id="IPR004843">
    <property type="entry name" value="Calcineurin-like_PHP"/>
</dbReference>